<dbReference type="AlphaFoldDB" id="A0A914DME3"/>
<sequence length="124" mass="13379">MTFNNCKMRIAIHLFLFYFINCLIHDVRGEVENTEICDEWNSENVHKCFQQLTLRVENLEKKFAGLQDRAGFPGPPGYPGSKGDSGLPGLPGVDGAPGFPGLPGLPGLKGEAGLPGQPGLSGRR</sequence>
<dbReference type="InterPro" id="IPR008160">
    <property type="entry name" value="Collagen"/>
</dbReference>
<protein>
    <submittedName>
        <fullName evidence="5">Uncharacterized protein</fullName>
    </submittedName>
</protein>
<keyword evidence="3" id="KW-0732">Signal</keyword>
<feature type="signal peptide" evidence="3">
    <location>
        <begin position="1"/>
        <end position="29"/>
    </location>
</feature>
<dbReference type="PANTHER" id="PTHR24023:SF1112">
    <property type="entry name" value="COL_CUTICLE_N DOMAIN-CONTAINING PROTEIN-RELATED"/>
    <property type="match status" value="1"/>
</dbReference>
<name>A0A914DME3_9BILA</name>
<dbReference type="InterPro" id="IPR050149">
    <property type="entry name" value="Collagen_superfamily"/>
</dbReference>
<accession>A0A914DME3</accession>
<keyword evidence="1" id="KW-0677">Repeat</keyword>
<evidence type="ECO:0000256" key="3">
    <source>
        <dbReference type="SAM" id="SignalP"/>
    </source>
</evidence>
<feature type="region of interest" description="Disordered" evidence="2">
    <location>
        <begin position="67"/>
        <end position="124"/>
    </location>
</feature>
<evidence type="ECO:0000313" key="5">
    <source>
        <dbReference type="WBParaSite" id="ACRNAN_scaffold3143.g11245.t1"/>
    </source>
</evidence>
<dbReference type="GO" id="GO:0030198">
    <property type="term" value="P:extracellular matrix organization"/>
    <property type="evidence" value="ECO:0007669"/>
    <property type="project" value="TreeGrafter"/>
</dbReference>
<dbReference type="GO" id="GO:0030020">
    <property type="term" value="F:extracellular matrix structural constituent conferring tensile strength"/>
    <property type="evidence" value="ECO:0007669"/>
    <property type="project" value="TreeGrafter"/>
</dbReference>
<evidence type="ECO:0000313" key="4">
    <source>
        <dbReference type="Proteomes" id="UP000887540"/>
    </source>
</evidence>
<reference evidence="5" key="1">
    <citation type="submission" date="2022-11" db="UniProtKB">
        <authorList>
            <consortium name="WormBaseParasite"/>
        </authorList>
    </citation>
    <scope>IDENTIFICATION</scope>
</reference>
<evidence type="ECO:0000256" key="2">
    <source>
        <dbReference type="SAM" id="MobiDB-lite"/>
    </source>
</evidence>
<dbReference type="GO" id="GO:0005615">
    <property type="term" value="C:extracellular space"/>
    <property type="evidence" value="ECO:0007669"/>
    <property type="project" value="TreeGrafter"/>
</dbReference>
<feature type="chain" id="PRO_5038081849" evidence="3">
    <location>
        <begin position="30"/>
        <end position="124"/>
    </location>
</feature>
<evidence type="ECO:0000256" key="1">
    <source>
        <dbReference type="ARBA" id="ARBA00022737"/>
    </source>
</evidence>
<dbReference type="PANTHER" id="PTHR24023">
    <property type="entry name" value="COLLAGEN ALPHA"/>
    <property type="match status" value="1"/>
</dbReference>
<proteinExistence type="predicted"/>
<dbReference type="Proteomes" id="UP000887540">
    <property type="component" value="Unplaced"/>
</dbReference>
<feature type="compositionally biased region" description="Low complexity" evidence="2">
    <location>
        <begin position="105"/>
        <end position="115"/>
    </location>
</feature>
<keyword evidence="4" id="KW-1185">Reference proteome</keyword>
<dbReference type="GO" id="GO:0031012">
    <property type="term" value="C:extracellular matrix"/>
    <property type="evidence" value="ECO:0007669"/>
    <property type="project" value="TreeGrafter"/>
</dbReference>
<organism evidence="4 5">
    <name type="scientific">Acrobeloides nanus</name>
    <dbReference type="NCBI Taxonomy" id="290746"/>
    <lineage>
        <taxon>Eukaryota</taxon>
        <taxon>Metazoa</taxon>
        <taxon>Ecdysozoa</taxon>
        <taxon>Nematoda</taxon>
        <taxon>Chromadorea</taxon>
        <taxon>Rhabditida</taxon>
        <taxon>Tylenchina</taxon>
        <taxon>Cephalobomorpha</taxon>
        <taxon>Cephaloboidea</taxon>
        <taxon>Cephalobidae</taxon>
        <taxon>Acrobeloides</taxon>
    </lineage>
</organism>
<dbReference type="Pfam" id="PF01391">
    <property type="entry name" value="Collagen"/>
    <property type="match status" value="1"/>
</dbReference>
<dbReference type="WBParaSite" id="ACRNAN_scaffold3143.g11245.t1">
    <property type="protein sequence ID" value="ACRNAN_scaffold3143.g11245.t1"/>
    <property type="gene ID" value="ACRNAN_scaffold3143.g11245"/>
</dbReference>